<keyword evidence="3 10" id="KW-0963">Cytoplasm</keyword>
<dbReference type="PANTHER" id="PTHR42753">
    <property type="entry name" value="MITOCHONDRIAL RIBOSOME PROTEIN L39/PROLYL-TRNA LIGASE FAMILY MEMBER"/>
    <property type="match status" value="1"/>
</dbReference>
<evidence type="ECO:0000256" key="9">
    <source>
        <dbReference type="ARBA" id="ARBA00047671"/>
    </source>
</evidence>
<dbReference type="HAMAP" id="MF_01569">
    <property type="entry name" value="Pro_tRNA_synth_type1"/>
    <property type="match status" value="1"/>
</dbReference>
<comment type="similarity">
    <text evidence="10">Belongs to the class-II aminoacyl-tRNA synthetase family. ProS type 1 subfamily.</text>
</comment>
<evidence type="ECO:0000256" key="10">
    <source>
        <dbReference type="HAMAP-Rule" id="MF_01569"/>
    </source>
</evidence>
<evidence type="ECO:0000256" key="6">
    <source>
        <dbReference type="ARBA" id="ARBA00022840"/>
    </source>
</evidence>
<dbReference type="InterPro" id="IPR036754">
    <property type="entry name" value="YbaK/aa-tRNA-synt-asso_dom_sf"/>
</dbReference>
<evidence type="ECO:0000256" key="1">
    <source>
        <dbReference type="ARBA" id="ARBA00004496"/>
    </source>
</evidence>
<dbReference type="InterPro" id="IPR045864">
    <property type="entry name" value="aa-tRNA-synth_II/BPL/LPL"/>
</dbReference>
<dbReference type="GO" id="GO:0004827">
    <property type="term" value="F:proline-tRNA ligase activity"/>
    <property type="evidence" value="ECO:0007669"/>
    <property type="project" value="UniProtKB-UniRule"/>
</dbReference>
<dbReference type="InterPro" id="IPR006195">
    <property type="entry name" value="aa-tRNA-synth_II"/>
</dbReference>
<dbReference type="CDD" id="cd04334">
    <property type="entry name" value="ProRS-INS"/>
    <property type="match status" value="1"/>
</dbReference>
<dbReference type="EC" id="6.1.1.15" evidence="10"/>
<dbReference type="Gene3D" id="3.90.960.10">
    <property type="entry name" value="YbaK/aminoacyl-tRNA synthetase-associated domain"/>
    <property type="match status" value="1"/>
</dbReference>
<dbReference type="SUPFAM" id="SSF52954">
    <property type="entry name" value="Class II aaRS ABD-related"/>
    <property type="match status" value="1"/>
</dbReference>
<evidence type="ECO:0000313" key="12">
    <source>
        <dbReference type="EMBL" id="MBF2735941.1"/>
    </source>
</evidence>
<feature type="domain" description="Aminoacyl-transfer RNA synthetases class-II family profile" evidence="11">
    <location>
        <begin position="46"/>
        <end position="463"/>
    </location>
</feature>
<evidence type="ECO:0000256" key="2">
    <source>
        <dbReference type="ARBA" id="ARBA00011738"/>
    </source>
</evidence>
<comment type="subunit">
    <text evidence="2 10">Homodimer.</text>
</comment>
<dbReference type="CDD" id="cd00861">
    <property type="entry name" value="ProRS_anticodon_short"/>
    <property type="match status" value="1"/>
</dbReference>
<dbReference type="SUPFAM" id="SSF55681">
    <property type="entry name" value="Class II aaRS and biotin synthetases"/>
    <property type="match status" value="1"/>
</dbReference>
<evidence type="ECO:0000256" key="8">
    <source>
        <dbReference type="ARBA" id="ARBA00023146"/>
    </source>
</evidence>
<protein>
    <recommendedName>
        <fullName evidence="10">Proline--tRNA ligase</fullName>
        <ecNumber evidence="10">6.1.1.15</ecNumber>
    </recommendedName>
    <alternativeName>
        <fullName evidence="10">Prolyl-tRNA synthetase</fullName>
        <shortName evidence="10">ProRS</shortName>
    </alternativeName>
</protein>
<dbReference type="GO" id="GO:0006433">
    <property type="term" value="P:prolyl-tRNA aminoacylation"/>
    <property type="evidence" value="ECO:0007669"/>
    <property type="project" value="UniProtKB-UniRule"/>
</dbReference>
<dbReference type="InterPro" id="IPR004500">
    <property type="entry name" value="Pro-tRNA-synth_IIa_bac-type"/>
</dbReference>
<dbReference type="Gene3D" id="3.30.930.10">
    <property type="entry name" value="Bira Bifunctional Protein, Domain 2"/>
    <property type="match status" value="2"/>
</dbReference>
<dbReference type="Gene3D" id="3.40.50.800">
    <property type="entry name" value="Anticodon-binding domain"/>
    <property type="match status" value="1"/>
</dbReference>
<evidence type="ECO:0000313" key="13">
    <source>
        <dbReference type="Proteomes" id="UP000604381"/>
    </source>
</evidence>
<dbReference type="GO" id="GO:0005524">
    <property type="term" value="F:ATP binding"/>
    <property type="evidence" value="ECO:0007669"/>
    <property type="project" value="UniProtKB-UniRule"/>
</dbReference>
<comment type="caution">
    <text evidence="12">The sequence shown here is derived from an EMBL/GenBank/DDBJ whole genome shotgun (WGS) entry which is preliminary data.</text>
</comment>
<dbReference type="InterPro" id="IPR002316">
    <property type="entry name" value="Pro-tRNA-ligase_IIa"/>
</dbReference>
<dbReference type="SUPFAM" id="SSF55826">
    <property type="entry name" value="YbaK/ProRS associated domain"/>
    <property type="match status" value="1"/>
</dbReference>
<dbReference type="InterPro" id="IPR007214">
    <property type="entry name" value="YbaK/aa-tRNA-synth-assoc-dom"/>
</dbReference>
<evidence type="ECO:0000256" key="4">
    <source>
        <dbReference type="ARBA" id="ARBA00022598"/>
    </source>
</evidence>
<keyword evidence="13" id="KW-1185">Reference proteome</keyword>
<evidence type="ECO:0000259" key="11">
    <source>
        <dbReference type="PROSITE" id="PS50862"/>
    </source>
</evidence>
<reference evidence="12" key="1">
    <citation type="submission" date="2020-10" db="EMBL/GenBank/DDBJ databases">
        <title>An improved Amphimedon queenslandica hologenome assembly reveals how three proteobacterial symbionts can extend the metabolic phenotypic of their marine sponge host.</title>
        <authorList>
            <person name="Degnan B."/>
            <person name="Degnan S."/>
            <person name="Xiang X."/>
        </authorList>
    </citation>
    <scope>NUCLEOTIDE SEQUENCE</scope>
    <source>
        <strain evidence="12">AqS2</strain>
    </source>
</reference>
<keyword evidence="5 10" id="KW-0547">Nucleotide-binding</keyword>
<evidence type="ECO:0000256" key="5">
    <source>
        <dbReference type="ARBA" id="ARBA00022741"/>
    </source>
</evidence>
<comment type="catalytic activity">
    <reaction evidence="9 10">
        <text>tRNA(Pro) + L-proline + ATP = L-prolyl-tRNA(Pro) + AMP + diphosphate</text>
        <dbReference type="Rhea" id="RHEA:14305"/>
        <dbReference type="Rhea" id="RHEA-COMP:9700"/>
        <dbReference type="Rhea" id="RHEA-COMP:9702"/>
        <dbReference type="ChEBI" id="CHEBI:30616"/>
        <dbReference type="ChEBI" id="CHEBI:33019"/>
        <dbReference type="ChEBI" id="CHEBI:60039"/>
        <dbReference type="ChEBI" id="CHEBI:78442"/>
        <dbReference type="ChEBI" id="CHEBI:78532"/>
        <dbReference type="ChEBI" id="CHEBI:456215"/>
        <dbReference type="EC" id="6.1.1.15"/>
    </reaction>
</comment>
<keyword evidence="7 10" id="KW-0648">Protein biosynthesis</keyword>
<comment type="subcellular location">
    <subcellularLocation>
        <location evidence="1 10">Cytoplasm</location>
    </subcellularLocation>
</comment>
<comment type="domain">
    <text evidence="10">Consists of three domains: the N-terminal catalytic domain, the editing domain and the C-terminal anticodon-binding domain.</text>
</comment>
<dbReference type="EMBL" id="JADHEI010000058">
    <property type="protein sequence ID" value="MBF2735941.1"/>
    <property type="molecule type" value="Genomic_DNA"/>
</dbReference>
<dbReference type="Pfam" id="PF04073">
    <property type="entry name" value="tRNA_edit"/>
    <property type="match status" value="1"/>
</dbReference>
<dbReference type="NCBIfam" id="NF006625">
    <property type="entry name" value="PRK09194.1"/>
    <property type="match status" value="1"/>
</dbReference>
<dbReference type="Pfam" id="PF03129">
    <property type="entry name" value="HGTP_anticodon"/>
    <property type="match status" value="1"/>
</dbReference>
<dbReference type="FunFam" id="3.30.930.10:FF:000042">
    <property type="entry name" value="probable proline--tRNA ligase, mitochondrial"/>
    <property type="match status" value="1"/>
</dbReference>
<dbReference type="Proteomes" id="UP000604381">
    <property type="component" value="Unassembled WGS sequence"/>
</dbReference>
<dbReference type="CDD" id="cd00779">
    <property type="entry name" value="ProRS_core_prok"/>
    <property type="match status" value="1"/>
</dbReference>
<dbReference type="InterPro" id="IPR036621">
    <property type="entry name" value="Anticodon-bd_dom_sf"/>
</dbReference>
<dbReference type="InterPro" id="IPR050062">
    <property type="entry name" value="Pro-tRNA_synthetase"/>
</dbReference>
<dbReference type="GO" id="GO:0002161">
    <property type="term" value="F:aminoacyl-tRNA deacylase activity"/>
    <property type="evidence" value="ECO:0007669"/>
    <property type="project" value="InterPro"/>
</dbReference>
<accession>A0A930Y3I9</accession>
<keyword evidence="6 10" id="KW-0067">ATP-binding</keyword>
<dbReference type="InterPro" id="IPR033730">
    <property type="entry name" value="ProRS_core_prok"/>
</dbReference>
<dbReference type="InterPro" id="IPR023717">
    <property type="entry name" value="Pro-tRNA-Synthase_IIa_type1"/>
</dbReference>
<dbReference type="PROSITE" id="PS50862">
    <property type="entry name" value="AA_TRNA_LIGASE_II"/>
    <property type="match status" value="1"/>
</dbReference>
<dbReference type="InterPro" id="IPR002314">
    <property type="entry name" value="aa-tRNA-synt_IIb"/>
</dbReference>
<dbReference type="InterPro" id="IPR004154">
    <property type="entry name" value="Anticodon-bd"/>
</dbReference>
<dbReference type="Pfam" id="PF00587">
    <property type="entry name" value="tRNA-synt_2b"/>
    <property type="match status" value="1"/>
</dbReference>
<dbReference type="NCBIfam" id="TIGR00409">
    <property type="entry name" value="proS_fam_II"/>
    <property type="match status" value="1"/>
</dbReference>
<dbReference type="GO" id="GO:0005829">
    <property type="term" value="C:cytosol"/>
    <property type="evidence" value="ECO:0007669"/>
    <property type="project" value="TreeGrafter"/>
</dbReference>
<evidence type="ECO:0000256" key="7">
    <source>
        <dbReference type="ARBA" id="ARBA00022917"/>
    </source>
</evidence>
<dbReference type="AlphaFoldDB" id="A0A930Y3I9"/>
<sequence length="566" mass="60780">MLASRIFINTLREAPAEAEIASHRLMLRAGYIEPLAAGIFNWQPLGLRVVQKIAGIVREEMNAAGAAEVLMPAVQPAELWHASGRWQVYGKELLRLQDRHERDYCVGPTHEEVVVDLVRRHVKSWRQLPLNLYQIQTKFRDEIRPRYGVMRAREFIMKDAYSFDRDAAGALASYQAMREAYSRIFDRIGLEYCIVAADSGAIGGSQSEEFLVLAASGEALLARAAAGYVNLDQVPCAAPDAKRPAAGEEMKKVDTPGVASIEELRGFLQQPPPPERCVKTMVAVGEKGMAAVLLAGADQLNLAKAGQHPAIGAGARLAEEAEVREAVGAGFGSLGPVGMPLPVVADLRLQPCADFACGANEDGKHLLGVNFGRDCPEPDYADLRLAAEGDAGADGKPLELRRGIEVGHIFYLGTKYSDAFKAVYESEDSGAQTMEMGCYGIGVTRIVAAAIEQGHDEHGVVLPAAIAPFEAAVLPLGHEEEVAKAARALYEALRAAGVDVLLDDRGLRAGRAFSDLDLVGVPHRLVVSKRSLAENATEYKPRTGGEARLLPLADAPAEIAKLVAAA</sequence>
<keyword evidence="8 10" id="KW-0030">Aminoacyl-tRNA synthetase</keyword>
<comment type="function">
    <text evidence="10">Catalyzes the attachment of proline to tRNA(Pro) in a two-step reaction: proline is first activated by ATP to form Pro-AMP and then transferred to the acceptor end of tRNA(Pro). As ProRS can inadvertently accommodate and process non-cognate amino acids such as alanine and cysteine, to avoid such errors it has two additional distinct editing activities against alanine. One activity is designated as 'pretransfer' editing and involves the tRNA(Pro)-independent hydrolysis of activated Ala-AMP. The other activity is designated 'posttransfer' editing and involves deacylation of mischarged Ala-tRNA(Pro). The misacylated Cys-tRNA(Pro) is not edited by ProRS.</text>
</comment>
<dbReference type="PRINTS" id="PR01046">
    <property type="entry name" value="TRNASYNTHPRO"/>
</dbReference>
<proteinExistence type="inferred from homology"/>
<dbReference type="PANTHER" id="PTHR42753:SF2">
    <property type="entry name" value="PROLINE--TRNA LIGASE"/>
    <property type="match status" value="1"/>
</dbReference>
<evidence type="ECO:0000256" key="3">
    <source>
        <dbReference type="ARBA" id="ARBA00022490"/>
    </source>
</evidence>
<organism evidence="12 13">
    <name type="scientific">Candidatus Amphirhobacter heronislandensis</name>
    <dbReference type="NCBI Taxonomy" id="1732024"/>
    <lineage>
        <taxon>Bacteria</taxon>
        <taxon>Pseudomonadati</taxon>
        <taxon>Pseudomonadota</taxon>
        <taxon>Gammaproteobacteria</taxon>
        <taxon>Candidatus Tethybacterales</taxon>
        <taxon>Candidatus Tethybacteraceae</taxon>
        <taxon>Candidatus Amphirhobacter</taxon>
    </lineage>
</organism>
<dbReference type="InterPro" id="IPR044140">
    <property type="entry name" value="ProRS_anticodon_short"/>
</dbReference>
<gene>
    <name evidence="10" type="primary">proS</name>
    <name evidence="12" type="ORF">ISN26_07765</name>
</gene>
<keyword evidence="4 10" id="KW-0436">Ligase</keyword>
<name>A0A930Y3I9_9GAMM</name>